<dbReference type="GO" id="GO:0016020">
    <property type="term" value="C:membrane"/>
    <property type="evidence" value="ECO:0007669"/>
    <property type="project" value="UniProtKB-SubCell"/>
</dbReference>
<evidence type="ECO:0000256" key="2">
    <source>
        <dbReference type="ARBA" id="ARBA00022692"/>
    </source>
</evidence>
<organism evidence="6 7">
    <name type="scientific">Methylobacterium terrae</name>
    <dbReference type="NCBI Taxonomy" id="2202827"/>
    <lineage>
        <taxon>Bacteria</taxon>
        <taxon>Pseudomonadati</taxon>
        <taxon>Pseudomonadota</taxon>
        <taxon>Alphaproteobacteria</taxon>
        <taxon>Hyphomicrobiales</taxon>
        <taxon>Methylobacteriaceae</taxon>
        <taxon>Methylobacterium</taxon>
    </lineage>
</organism>
<gene>
    <name evidence="6" type="ORF">DK419_12090</name>
</gene>
<keyword evidence="7" id="KW-1185">Reference proteome</keyword>
<evidence type="ECO:0000313" key="6">
    <source>
        <dbReference type="EMBL" id="AWN46966.1"/>
    </source>
</evidence>
<feature type="transmembrane region" description="Helical" evidence="5">
    <location>
        <begin position="149"/>
        <end position="171"/>
    </location>
</feature>
<proteinExistence type="predicted"/>
<dbReference type="InterPro" id="IPR023380">
    <property type="entry name" value="DsbB-like_sf"/>
</dbReference>
<protein>
    <submittedName>
        <fullName evidence="6">Disulfide bond formation protein B</fullName>
    </submittedName>
</protein>
<dbReference type="PIRSF" id="PIRSF033913">
    <property type="entry name" value="S-S_format_DsbB"/>
    <property type="match status" value="1"/>
</dbReference>
<dbReference type="Gene3D" id="1.20.1550.10">
    <property type="entry name" value="DsbB-like"/>
    <property type="match status" value="1"/>
</dbReference>
<dbReference type="Proteomes" id="UP000245444">
    <property type="component" value="Chromosome"/>
</dbReference>
<dbReference type="GO" id="GO:0015035">
    <property type="term" value="F:protein-disulfide reductase activity"/>
    <property type="evidence" value="ECO:0007669"/>
    <property type="project" value="InterPro"/>
</dbReference>
<dbReference type="EMBL" id="CP029553">
    <property type="protein sequence ID" value="AWN46966.1"/>
    <property type="molecule type" value="Genomic_DNA"/>
</dbReference>
<evidence type="ECO:0000256" key="4">
    <source>
        <dbReference type="ARBA" id="ARBA00023136"/>
    </source>
</evidence>
<name>A0A2U8WNS0_9HYPH</name>
<accession>A0A2U8WNS0</accession>
<evidence type="ECO:0000256" key="1">
    <source>
        <dbReference type="ARBA" id="ARBA00004141"/>
    </source>
</evidence>
<evidence type="ECO:0000256" key="3">
    <source>
        <dbReference type="ARBA" id="ARBA00022989"/>
    </source>
</evidence>
<keyword evidence="4 5" id="KW-0472">Membrane</keyword>
<keyword evidence="3 5" id="KW-1133">Transmembrane helix</keyword>
<dbReference type="RefSeq" id="WP_109959300.1">
    <property type="nucleotide sequence ID" value="NZ_CP029553.1"/>
</dbReference>
<feature type="transmembrane region" description="Helical" evidence="5">
    <location>
        <begin position="78"/>
        <end position="98"/>
    </location>
</feature>
<dbReference type="OrthoDB" id="9808637at2"/>
<feature type="transmembrane region" description="Helical" evidence="5">
    <location>
        <begin position="55"/>
        <end position="71"/>
    </location>
</feature>
<feature type="transmembrane region" description="Helical" evidence="5">
    <location>
        <begin position="20"/>
        <end position="43"/>
    </location>
</feature>
<sequence>MDQALPARGLVTRLTAPRPAALLVLVGAAATVGGALIFQHGLGYVPCKLCLTERQPYYLALPLLAAALLLPRRLAGGLLGLVALIFLVGTGLGAYHAGAEWGFWPGPSDCGGGTGPAPAGVDDFLKSLEATRPVDCTAASWRFLGISLAGYNALIALGLAALAGTGAWRALRRA</sequence>
<dbReference type="InterPro" id="IPR024199">
    <property type="entry name" value="Uncharacterised_DsbB"/>
</dbReference>
<dbReference type="KEGG" id="mtea:DK419_12090"/>
<evidence type="ECO:0000313" key="7">
    <source>
        <dbReference type="Proteomes" id="UP000245444"/>
    </source>
</evidence>
<evidence type="ECO:0000256" key="5">
    <source>
        <dbReference type="SAM" id="Phobius"/>
    </source>
</evidence>
<dbReference type="InterPro" id="IPR003752">
    <property type="entry name" value="DiS_bond_form_DsbB/BdbC"/>
</dbReference>
<dbReference type="SUPFAM" id="SSF158442">
    <property type="entry name" value="DsbB-like"/>
    <property type="match status" value="1"/>
</dbReference>
<reference evidence="6 7" key="1">
    <citation type="submission" date="2018-05" db="EMBL/GenBank/DDBJ databases">
        <title>Complete Genome Sequence of Methylobacterium sp. 17Sr1-28.</title>
        <authorList>
            <person name="Srinivasan S."/>
        </authorList>
    </citation>
    <scope>NUCLEOTIDE SEQUENCE [LARGE SCALE GENOMIC DNA]</scope>
    <source>
        <strain evidence="6 7">17Sr1-28</strain>
    </source>
</reference>
<dbReference type="GO" id="GO:0006457">
    <property type="term" value="P:protein folding"/>
    <property type="evidence" value="ECO:0007669"/>
    <property type="project" value="InterPro"/>
</dbReference>
<comment type="subcellular location">
    <subcellularLocation>
        <location evidence="1">Membrane</location>
        <topology evidence="1">Multi-pass membrane protein</topology>
    </subcellularLocation>
</comment>
<dbReference type="Pfam" id="PF02600">
    <property type="entry name" value="DsbB"/>
    <property type="match status" value="1"/>
</dbReference>
<dbReference type="AlphaFoldDB" id="A0A2U8WNS0"/>
<keyword evidence="2 5" id="KW-0812">Transmembrane</keyword>